<feature type="region of interest" description="Disordered" evidence="1">
    <location>
        <begin position="240"/>
        <end position="273"/>
    </location>
</feature>
<feature type="domain" description="DNA primase/polymerase bifunctional N-terminal" evidence="2">
    <location>
        <begin position="22"/>
        <end position="204"/>
    </location>
</feature>
<dbReference type="AlphaFoldDB" id="A0A1H8DLK5"/>
<name>A0A1H8DLK5_9ACTN</name>
<evidence type="ECO:0000256" key="1">
    <source>
        <dbReference type="SAM" id="MobiDB-lite"/>
    </source>
</evidence>
<dbReference type="SMART" id="SM00943">
    <property type="entry name" value="Prim-Pol"/>
    <property type="match status" value="1"/>
</dbReference>
<dbReference type="Pfam" id="PF09250">
    <property type="entry name" value="Prim-Pol"/>
    <property type="match status" value="1"/>
</dbReference>
<dbReference type="EMBL" id="FODD01000001">
    <property type="protein sequence ID" value="SEN08035.1"/>
    <property type="molecule type" value="Genomic_DNA"/>
</dbReference>
<proteinExistence type="predicted"/>
<evidence type="ECO:0000313" key="4">
    <source>
        <dbReference type="Proteomes" id="UP000181951"/>
    </source>
</evidence>
<sequence length="273" mass="28789">MQRVEDTLGAPRQLTGQLLDTAVRYAEERNWDVLPGTWLEMTGGAAPRCSCTSAACPAPGAHPTRPDWATQASGNAAEVRRMWNGQPHASVLLPTGRTFDAIDVPESSGFLALARMERMELPLGPVISTPARRMAFFVLPGATAKVPELLRRLGWAPDSLDLLVRGEGDWIAAPPTRMCAGGSVQWARRPTAVNRWLPDVEELLNPLAYACGRDAADPRTTAPAAPTPFFPPTRAARAAQAAPGGRGTVGGTVGGVGGVGAQAGRSAAASRRR</sequence>
<dbReference type="Proteomes" id="UP000181951">
    <property type="component" value="Unassembled WGS sequence"/>
</dbReference>
<gene>
    <name evidence="3" type="ORF">SAMN05216267_1001174</name>
</gene>
<keyword evidence="4" id="KW-1185">Reference proteome</keyword>
<dbReference type="InterPro" id="IPR015330">
    <property type="entry name" value="DNA_primase/pol_bifunc_N"/>
</dbReference>
<feature type="compositionally biased region" description="Gly residues" evidence="1">
    <location>
        <begin position="244"/>
        <end position="261"/>
    </location>
</feature>
<evidence type="ECO:0000259" key="2">
    <source>
        <dbReference type="SMART" id="SM00943"/>
    </source>
</evidence>
<protein>
    <submittedName>
        <fullName evidence="3">Bifunctional DNA primase/polymerase, N-terminal</fullName>
    </submittedName>
</protein>
<organism evidence="3 4">
    <name type="scientific">Actinacidiphila rubida</name>
    <dbReference type="NCBI Taxonomy" id="310780"/>
    <lineage>
        <taxon>Bacteria</taxon>
        <taxon>Bacillati</taxon>
        <taxon>Actinomycetota</taxon>
        <taxon>Actinomycetes</taxon>
        <taxon>Kitasatosporales</taxon>
        <taxon>Streptomycetaceae</taxon>
        <taxon>Actinacidiphila</taxon>
    </lineage>
</organism>
<feature type="compositionally biased region" description="Low complexity" evidence="1">
    <location>
        <begin position="262"/>
        <end position="273"/>
    </location>
</feature>
<dbReference type="STRING" id="310780.SAMN05216267_1001174"/>
<reference evidence="3 4" key="1">
    <citation type="submission" date="2016-10" db="EMBL/GenBank/DDBJ databases">
        <authorList>
            <person name="de Groot N.N."/>
        </authorList>
    </citation>
    <scope>NUCLEOTIDE SEQUENCE [LARGE SCALE GENOMIC DNA]</scope>
    <source>
        <strain evidence="3 4">CGMCC 4.2026</strain>
    </source>
</reference>
<accession>A0A1H8DLK5</accession>
<evidence type="ECO:0000313" key="3">
    <source>
        <dbReference type="EMBL" id="SEN08035.1"/>
    </source>
</evidence>